<accession>A0A813QEF3</accession>
<keyword evidence="7" id="KW-1185">Reference proteome</keyword>
<sequence>MFSSTNIYEVVHYNEGFRMILKKYNGSIPNGDRGRRKSKFILKERSQANGLKALGQHLCKNTAEVQELTTANVHSIAYTLSRNQTVVVQYTRDEETDMFQVGRSPESQIDFIVMDTVPNAKTSDELNILQSTISRFACRIVVQRKPPYTAKIYAAGFDSSKNIFLGEKAIKWRNEKNEIDGVTTNGILLMHMDCGKFNSGARPTKWKEISVGGRVFDLSEGRLKFNYQSAVKYFIFYQTRRLLEIELEQLNSTKPQCPVGLNTLVIKTVSPPSNFDGQIPFVYVSCGHVHGNHDWGVKEELKRECPLCRTIGSYIPITMGIEPSFYISCSDSTTTHCFQPCGHITSESTALHWSKIKVPLGCRGLKSICPFCSTALSEVKPFVKLIFQDSMPYNIKQ</sequence>
<dbReference type="GO" id="GO:0061630">
    <property type="term" value="F:ubiquitin protein ligase activity"/>
    <property type="evidence" value="ECO:0007669"/>
    <property type="project" value="InterPro"/>
</dbReference>
<evidence type="ECO:0008006" key="8">
    <source>
        <dbReference type="Google" id="ProtNLM"/>
    </source>
</evidence>
<dbReference type="EMBL" id="CAJNOQ010000160">
    <property type="protein sequence ID" value="CAF0765881.1"/>
    <property type="molecule type" value="Genomic_DNA"/>
</dbReference>
<dbReference type="Proteomes" id="UP000663829">
    <property type="component" value="Unassembled WGS sequence"/>
</dbReference>
<evidence type="ECO:0000256" key="1">
    <source>
        <dbReference type="ARBA" id="ARBA00005639"/>
    </source>
</evidence>
<dbReference type="GO" id="GO:0000209">
    <property type="term" value="P:protein polyubiquitination"/>
    <property type="evidence" value="ECO:0007669"/>
    <property type="project" value="InterPro"/>
</dbReference>
<evidence type="ECO:0000313" key="7">
    <source>
        <dbReference type="Proteomes" id="UP000663829"/>
    </source>
</evidence>
<evidence type="ECO:0000259" key="4">
    <source>
        <dbReference type="Pfam" id="PF20723"/>
    </source>
</evidence>
<feature type="domain" description="Pellino RING" evidence="4">
    <location>
        <begin position="250"/>
        <end position="391"/>
    </location>
</feature>
<dbReference type="OrthoDB" id="8801906at2759"/>
<evidence type="ECO:0000256" key="2">
    <source>
        <dbReference type="ARBA" id="ARBA00022553"/>
    </source>
</evidence>
<organism evidence="5 7">
    <name type="scientific">Didymodactylos carnosus</name>
    <dbReference type="NCBI Taxonomy" id="1234261"/>
    <lineage>
        <taxon>Eukaryota</taxon>
        <taxon>Metazoa</taxon>
        <taxon>Spiralia</taxon>
        <taxon>Gnathifera</taxon>
        <taxon>Rotifera</taxon>
        <taxon>Eurotatoria</taxon>
        <taxon>Bdelloidea</taxon>
        <taxon>Philodinida</taxon>
        <taxon>Philodinidae</taxon>
        <taxon>Didymodactylos</taxon>
    </lineage>
</organism>
<comment type="caution">
    <text evidence="5">The sequence shown here is derived from an EMBL/GenBank/DDBJ whole genome shotgun (WGS) entry which is preliminary data.</text>
</comment>
<comment type="similarity">
    <text evidence="1">Belongs to the pellino family.</text>
</comment>
<dbReference type="InterPro" id="IPR006800">
    <property type="entry name" value="Pellino_fam"/>
</dbReference>
<protein>
    <recommendedName>
        <fullName evidence="8">Pellino</fullName>
    </recommendedName>
</protein>
<evidence type="ECO:0000259" key="3">
    <source>
        <dbReference type="Pfam" id="PF04710"/>
    </source>
</evidence>
<dbReference type="InterPro" id="IPR048334">
    <property type="entry name" value="Pellino_FHA"/>
</dbReference>
<dbReference type="PANTHER" id="PTHR12098">
    <property type="entry name" value="E3 UBIQUITIN-PROTEIN LIGASE PELLINO-RELATED"/>
    <property type="match status" value="1"/>
</dbReference>
<proteinExistence type="inferred from homology"/>
<dbReference type="Proteomes" id="UP000681722">
    <property type="component" value="Unassembled WGS sequence"/>
</dbReference>
<dbReference type="PANTHER" id="PTHR12098:SF2">
    <property type="entry name" value="PROTEIN PELLINO"/>
    <property type="match status" value="1"/>
</dbReference>
<gene>
    <name evidence="5" type="ORF">GPM918_LOCUS1646</name>
    <name evidence="6" type="ORF">SRO942_LOCUS1646</name>
</gene>
<name>A0A813QEF3_9BILA</name>
<dbReference type="AlphaFoldDB" id="A0A813QEF3"/>
<evidence type="ECO:0000313" key="5">
    <source>
        <dbReference type="EMBL" id="CAF0765881.1"/>
    </source>
</evidence>
<reference evidence="5" key="1">
    <citation type="submission" date="2021-02" db="EMBL/GenBank/DDBJ databases">
        <authorList>
            <person name="Nowell W R."/>
        </authorList>
    </citation>
    <scope>NUCLEOTIDE SEQUENCE</scope>
</reference>
<dbReference type="GO" id="GO:0008592">
    <property type="term" value="P:regulation of Toll signaling pathway"/>
    <property type="evidence" value="ECO:0007669"/>
    <property type="project" value="InterPro"/>
</dbReference>
<dbReference type="Pfam" id="PF20723">
    <property type="entry name" value="Pellino_RING"/>
    <property type="match status" value="1"/>
</dbReference>
<evidence type="ECO:0000313" key="6">
    <source>
        <dbReference type="EMBL" id="CAF3547249.1"/>
    </source>
</evidence>
<dbReference type="EMBL" id="CAJOBC010000160">
    <property type="protein sequence ID" value="CAF3547249.1"/>
    <property type="molecule type" value="Genomic_DNA"/>
</dbReference>
<dbReference type="InterPro" id="IPR048335">
    <property type="entry name" value="Pellino_RING"/>
</dbReference>
<feature type="domain" description="Pellino FHA" evidence="3">
    <location>
        <begin position="19"/>
        <end position="222"/>
    </location>
</feature>
<keyword evidence="2" id="KW-0597">Phosphoprotein</keyword>
<dbReference type="Pfam" id="PF04710">
    <property type="entry name" value="Pellino_FHA"/>
    <property type="match status" value="1"/>
</dbReference>